<accession>A0ABU7DWP1</accession>
<proteinExistence type="predicted"/>
<organism evidence="2 3">
    <name type="scientific">Characodon lateralis</name>
    <dbReference type="NCBI Taxonomy" id="208331"/>
    <lineage>
        <taxon>Eukaryota</taxon>
        <taxon>Metazoa</taxon>
        <taxon>Chordata</taxon>
        <taxon>Craniata</taxon>
        <taxon>Vertebrata</taxon>
        <taxon>Euteleostomi</taxon>
        <taxon>Actinopterygii</taxon>
        <taxon>Neopterygii</taxon>
        <taxon>Teleostei</taxon>
        <taxon>Neoteleostei</taxon>
        <taxon>Acanthomorphata</taxon>
        <taxon>Ovalentaria</taxon>
        <taxon>Atherinomorphae</taxon>
        <taxon>Cyprinodontiformes</taxon>
        <taxon>Goodeidae</taxon>
        <taxon>Characodon</taxon>
    </lineage>
</organism>
<evidence type="ECO:0000313" key="3">
    <source>
        <dbReference type="Proteomes" id="UP001352852"/>
    </source>
</evidence>
<sequence length="97" mass="10886">MSGLTSDVPDLQDGREEFKVQSCSFSAPSPVHKHQLIGQHESPQGDLLVEVRSSGTEVFNNLELCQERRKSERRPRISFFSAPCFLLASIIQVVLPF</sequence>
<name>A0ABU7DWP1_9TELE</name>
<keyword evidence="1" id="KW-1133">Transmembrane helix</keyword>
<keyword evidence="1" id="KW-0812">Transmembrane</keyword>
<keyword evidence="3" id="KW-1185">Reference proteome</keyword>
<evidence type="ECO:0000256" key="1">
    <source>
        <dbReference type="SAM" id="Phobius"/>
    </source>
</evidence>
<protein>
    <submittedName>
        <fullName evidence="2">Uncharacterized protein</fullName>
    </submittedName>
</protein>
<comment type="caution">
    <text evidence="2">The sequence shown here is derived from an EMBL/GenBank/DDBJ whole genome shotgun (WGS) entry which is preliminary data.</text>
</comment>
<gene>
    <name evidence="2" type="ORF">CHARACLAT_032493</name>
</gene>
<evidence type="ECO:0000313" key="2">
    <source>
        <dbReference type="EMBL" id="MED6279236.1"/>
    </source>
</evidence>
<keyword evidence="1" id="KW-0472">Membrane</keyword>
<feature type="transmembrane region" description="Helical" evidence="1">
    <location>
        <begin position="77"/>
        <end position="95"/>
    </location>
</feature>
<dbReference type="EMBL" id="JAHUTJ010038636">
    <property type="protein sequence ID" value="MED6279236.1"/>
    <property type="molecule type" value="Genomic_DNA"/>
</dbReference>
<dbReference type="Proteomes" id="UP001352852">
    <property type="component" value="Unassembled WGS sequence"/>
</dbReference>
<reference evidence="2 3" key="1">
    <citation type="submission" date="2021-06" db="EMBL/GenBank/DDBJ databases">
        <authorList>
            <person name="Palmer J.M."/>
        </authorList>
    </citation>
    <scope>NUCLEOTIDE SEQUENCE [LARGE SCALE GENOMIC DNA]</scope>
    <source>
        <strain evidence="2 3">CL_MEX2019</strain>
        <tissue evidence="2">Muscle</tissue>
    </source>
</reference>